<name>A0A382KQQ3_9ZZZZ</name>
<dbReference type="SUPFAM" id="SSF46626">
    <property type="entry name" value="Cytochrome c"/>
    <property type="match status" value="1"/>
</dbReference>
<dbReference type="InterPro" id="IPR004852">
    <property type="entry name" value="Di-haem_cyt_c_peroxidsae"/>
</dbReference>
<proteinExistence type="predicted"/>
<dbReference type="Pfam" id="PF03150">
    <property type="entry name" value="CCP_MauG"/>
    <property type="match status" value="1"/>
</dbReference>
<sequence length="149" mass="16878">MVATVFFSLGMFGREYRWILPENMPVPVVPPDNPMTVTKVELGRWLFYDTRLSVNKTMSCGSCHVQHLAFTDERGNAVGVTGERHPRGSMSLVNAAYGSRLTWANHLLDRLEVQVLTPLFNEAPVEMGMAGREHEIVQLLRTDSRYKDL</sequence>
<dbReference type="InterPro" id="IPR036909">
    <property type="entry name" value="Cyt_c-like_dom_sf"/>
</dbReference>
<dbReference type="PANTHER" id="PTHR30600:SF14">
    <property type="entry name" value="CYTOCHROME C PEROXIDASE"/>
    <property type="match status" value="1"/>
</dbReference>
<evidence type="ECO:0000256" key="2">
    <source>
        <dbReference type="ARBA" id="ARBA00023002"/>
    </source>
</evidence>
<dbReference type="AlphaFoldDB" id="A0A382KQQ3"/>
<accession>A0A382KQQ3</accession>
<dbReference type="EMBL" id="UINC01081739">
    <property type="protein sequence ID" value="SVC25885.1"/>
    <property type="molecule type" value="Genomic_DNA"/>
</dbReference>
<organism evidence="4">
    <name type="scientific">marine metagenome</name>
    <dbReference type="NCBI Taxonomy" id="408172"/>
    <lineage>
        <taxon>unclassified sequences</taxon>
        <taxon>metagenomes</taxon>
        <taxon>ecological metagenomes</taxon>
    </lineage>
</organism>
<protein>
    <recommendedName>
        <fullName evidence="3">Di-haem cytochrome c peroxidase domain-containing protein</fullName>
    </recommendedName>
</protein>
<comment type="subcellular location">
    <subcellularLocation>
        <location evidence="1">Cell envelope</location>
    </subcellularLocation>
</comment>
<evidence type="ECO:0000259" key="3">
    <source>
        <dbReference type="Pfam" id="PF03150"/>
    </source>
</evidence>
<dbReference type="GO" id="GO:0020037">
    <property type="term" value="F:heme binding"/>
    <property type="evidence" value="ECO:0007669"/>
    <property type="project" value="InterPro"/>
</dbReference>
<evidence type="ECO:0000256" key="1">
    <source>
        <dbReference type="ARBA" id="ARBA00004196"/>
    </source>
</evidence>
<gene>
    <name evidence="4" type="ORF">METZ01_LOCUS278739</name>
</gene>
<dbReference type="PANTHER" id="PTHR30600">
    <property type="entry name" value="CYTOCHROME C PEROXIDASE-RELATED"/>
    <property type="match status" value="1"/>
</dbReference>
<dbReference type="GO" id="GO:0004130">
    <property type="term" value="F:cytochrome-c peroxidase activity"/>
    <property type="evidence" value="ECO:0007669"/>
    <property type="project" value="TreeGrafter"/>
</dbReference>
<dbReference type="Gene3D" id="1.10.760.10">
    <property type="entry name" value="Cytochrome c-like domain"/>
    <property type="match status" value="1"/>
</dbReference>
<dbReference type="GO" id="GO:0030313">
    <property type="term" value="C:cell envelope"/>
    <property type="evidence" value="ECO:0007669"/>
    <property type="project" value="UniProtKB-SubCell"/>
</dbReference>
<keyword evidence="2" id="KW-0560">Oxidoreductase</keyword>
<feature type="domain" description="Di-haem cytochrome c peroxidase" evidence="3">
    <location>
        <begin position="39"/>
        <end position="148"/>
    </location>
</feature>
<dbReference type="GO" id="GO:0009055">
    <property type="term" value="F:electron transfer activity"/>
    <property type="evidence" value="ECO:0007669"/>
    <property type="project" value="InterPro"/>
</dbReference>
<evidence type="ECO:0000313" key="4">
    <source>
        <dbReference type="EMBL" id="SVC25885.1"/>
    </source>
</evidence>
<reference evidence="4" key="1">
    <citation type="submission" date="2018-05" db="EMBL/GenBank/DDBJ databases">
        <authorList>
            <person name="Lanie J.A."/>
            <person name="Ng W.-L."/>
            <person name="Kazmierczak K.M."/>
            <person name="Andrzejewski T.M."/>
            <person name="Davidsen T.M."/>
            <person name="Wayne K.J."/>
            <person name="Tettelin H."/>
            <person name="Glass J.I."/>
            <person name="Rusch D."/>
            <person name="Podicherti R."/>
            <person name="Tsui H.-C.T."/>
            <person name="Winkler M.E."/>
        </authorList>
    </citation>
    <scope>NUCLEOTIDE SEQUENCE</scope>
</reference>
<feature type="non-terminal residue" evidence="4">
    <location>
        <position position="149"/>
    </location>
</feature>
<dbReference type="InterPro" id="IPR051395">
    <property type="entry name" value="Cytochrome_c_Peroxidase/MauG"/>
</dbReference>